<comment type="caution">
    <text evidence="2">The sequence shown here is derived from an EMBL/GenBank/DDBJ whole genome shotgun (WGS) entry which is preliminary data.</text>
</comment>
<feature type="compositionally biased region" description="Basic and acidic residues" evidence="1">
    <location>
        <begin position="99"/>
        <end position="109"/>
    </location>
</feature>
<sequence>MDSNERKKCMEEVSFEDFTKELKKEYEYQKNGGTSYRLSSSSLALVTAIETNSVKAFLDKDVAKQTVSYLLPTISNEKVEDVAKLLNMIAKDMHRKKNLPKEVQEYVQRKREKQKPLSLKNHKSNNSR</sequence>
<dbReference type="Proteomes" id="UP001237207">
    <property type="component" value="Unassembled WGS sequence"/>
</dbReference>
<evidence type="ECO:0000256" key="1">
    <source>
        <dbReference type="SAM" id="MobiDB-lite"/>
    </source>
</evidence>
<dbReference type="EMBL" id="JAUSUC010000022">
    <property type="protein sequence ID" value="MDQ0215562.1"/>
    <property type="molecule type" value="Genomic_DNA"/>
</dbReference>
<dbReference type="AlphaFoldDB" id="A0AAJ1T1P6"/>
<evidence type="ECO:0000313" key="3">
    <source>
        <dbReference type="Proteomes" id="UP001237207"/>
    </source>
</evidence>
<reference evidence="2" key="1">
    <citation type="submission" date="2023-07" db="EMBL/GenBank/DDBJ databases">
        <title>Genomic Encyclopedia of Type Strains, Phase IV (KMG-IV): sequencing the most valuable type-strain genomes for metagenomic binning, comparative biology and taxonomic classification.</title>
        <authorList>
            <person name="Goeker M."/>
        </authorList>
    </citation>
    <scope>NUCLEOTIDE SEQUENCE</scope>
    <source>
        <strain evidence="2">DSM 23947</strain>
    </source>
</reference>
<organism evidence="2 3">
    <name type="scientific">Oikeobacillus pervagus</name>
    <dbReference type="NCBI Taxonomy" id="1325931"/>
    <lineage>
        <taxon>Bacteria</taxon>
        <taxon>Bacillati</taxon>
        <taxon>Bacillota</taxon>
        <taxon>Bacilli</taxon>
        <taxon>Bacillales</taxon>
        <taxon>Bacillaceae</taxon>
        <taxon>Oikeobacillus</taxon>
    </lineage>
</organism>
<protein>
    <submittedName>
        <fullName evidence="2">Uncharacterized protein YecA (UPF0149 family)</fullName>
    </submittedName>
</protein>
<name>A0AAJ1T1P6_9BACI</name>
<accession>A0AAJ1T1P6</accession>
<gene>
    <name evidence="2" type="ORF">J2S13_001980</name>
</gene>
<proteinExistence type="predicted"/>
<keyword evidence="3" id="KW-1185">Reference proteome</keyword>
<feature type="region of interest" description="Disordered" evidence="1">
    <location>
        <begin position="97"/>
        <end position="128"/>
    </location>
</feature>
<evidence type="ECO:0000313" key="2">
    <source>
        <dbReference type="EMBL" id="MDQ0215562.1"/>
    </source>
</evidence>